<feature type="non-terminal residue" evidence="1">
    <location>
        <position position="1"/>
    </location>
</feature>
<proteinExistence type="predicted"/>
<organism evidence="1 2">
    <name type="scientific">Catenaria anguillulae PL171</name>
    <dbReference type="NCBI Taxonomy" id="765915"/>
    <lineage>
        <taxon>Eukaryota</taxon>
        <taxon>Fungi</taxon>
        <taxon>Fungi incertae sedis</taxon>
        <taxon>Blastocladiomycota</taxon>
        <taxon>Blastocladiomycetes</taxon>
        <taxon>Blastocladiales</taxon>
        <taxon>Catenariaceae</taxon>
        <taxon>Catenaria</taxon>
    </lineage>
</organism>
<accession>A0A1Y2HUT1</accession>
<sequence length="77" mass="8205">TGARTGARTEATTAASTIMAFGSAGAGWAKPAWKRAARCMIFYGQATGLIQLGDMTVTARTAGRRQWQGRTRPCLWA</sequence>
<evidence type="ECO:0000313" key="2">
    <source>
        <dbReference type="Proteomes" id="UP000193411"/>
    </source>
</evidence>
<keyword evidence="2" id="KW-1185">Reference proteome</keyword>
<dbReference type="EMBL" id="MCFL01000009">
    <property type="protein sequence ID" value="ORZ38378.1"/>
    <property type="molecule type" value="Genomic_DNA"/>
</dbReference>
<dbReference type="Proteomes" id="UP000193411">
    <property type="component" value="Unassembled WGS sequence"/>
</dbReference>
<protein>
    <submittedName>
        <fullName evidence="1">Uncharacterized protein</fullName>
    </submittedName>
</protein>
<evidence type="ECO:0000313" key="1">
    <source>
        <dbReference type="EMBL" id="ORZ38378.1"/>
    </source>
</evidence>
<gene>
    <name evidence="1" type="ORF">BCR44DRAFT_1429137</name>
</gene>
<comment type="caution">
    <text evidence="1">The sequence shown here is derived from an EMBL/GenBank/DDBJ whole genome shotgun (WGS) entry which is preliminary data.</text>
</comment>
<dbReference type="AlphaFoldDB" id="A0A1Y2HUT1"/>
<name>A0A1Y2HUT1_9FUNG</name>
<reference evidence="1 2" key="1">
    <citation type="submission" date="2016-07" db="EMBL/GenBank/DDBJ databases">
        <title>Pervasive Adenine N6-methylation of Active Genes in Fungi.</title>
        <authorList>
            <consortium name="DOE Joint Genome Institute"/>
            <person name="Mondo S.J."/>
            <person name="Dannebaum R.O."/>
            <person name="Kuo R.C."/>
            <person name="Labutti K."/>
            <person name="Haridas S."/>
            <person name="Kuo A."/>
            <person name="Salamov A."/>
            <person name="Ahrendt S.R."/>
            <person name="Lipzen A."/>
            <person name="Sullivan W."/>
            <person name="Andreopoulos W.B."/>
            <person name="Clum A."/>
            <person name="Lindquist E."/>
            <person name="Daum C."/>
            <person name="Ramamoorthy G.K."/>
            <person name="Gryganskyi A."/>
            <person name="Culley D."/>
            <person name="Magnuson J.K."/>
            <person name="James T.Y."/>
            <person name="O'Malley M.A."/>
            <person name="Stajich J.E."/>
            <person name="Spatafora J.W."/>
            <person name="Visel A."/>
            <person name="Grigoriev I.V."/>
        </authorList>
    </citation>
    <scope>NUCLEOTIDE SEQUENCE [LARGE SCALE GENOMIC DNA]</scope>
    <source>
        <strain evidence="1 2">PL171</strain>
    </source>
</reference>